<comment type="cofactor">
    <cofactor evidence="1">
        <name>FAD</name>
        <dbReference type="ChEBI" id="CHEBI:57692"/>
    </cofactor>
</comment>
<dbReference type="AlphaFoldDB" id="A0A0P1GFM5"/>
<dbReference type="InterPro" id="IPR039261">
    <property type="entry name" value="FNR_nucleotide-bd"/>
</dbReference>
<dbReference type="InterPro" id="IPR050415">
    <property type="entry name" value="MRET"/>
</dbReference>
<gene>
    <name evidence="13" type="primary">hcr_2</name>
    <name evidence="13" type="ORF">TRM7557_02757</name>
</gene>
<keyword evidence="3" id="KW-0001">2Fe-2S</keyword>
<evidence type="ECO:0000256" key="6">
    <source>
        <dbReference type="ARBA" id="ARBA00023002"/>
    </source>
</evidence>
<feature type="domain" description="FAD-binding FR-type" evidence="12">
    <location>
        <begin position="21"/>
        <end position="123"/>
    </location>
</feature>
<dbReference type="Proteomes" id="UP000052022">
    <property type="component" value="Unassembled WGS sequence"/>
</dbReference>
<evidence type="ECO:0000256" key="4">
    <source>
        <dbReference type="ARBA" id="ARBA00022723"/>
    </source>
</evidence>
<evidence type="ECO:0000256" key="5">
    <source>
        <dbReference type="ARBA" id="ARBA00022827"/>
    </source>
</evidence>
<dbReference type="Pfam" id="PF00175">
    <property type="entry name" value="NAD_binding_1"/>
    <property type="match status" value="1"/>
</dbReference>
<dbReference type="Gene3D" id="3.40.50.80">
    <property type="entry name" value="Nucleotide-binding domain of ferredoxin-NADP reductase (FNR) module"/>
    <property type="match status" value="1"/>
</dbReference>
<dbReference type="InterPro" id="IPR001709">
    <property type="entry name" value="Flavoprot_Pyr_Nucl_cyt_Rdtase"/>
</dbReference>
<dbReference type="PROSITE" id="PS00197">
    <property type="entry name" value="2FE2S_FER_1"/>
    <property type="match status" value="1"/>
</dbReference>
<dbReference type="SUPFAM" id="SSF52343">
    <property type="entry name" value="Ferredoxin reductase-like, C-terminal NADP-linked domain"/>
    <property type="match status" value="1"/>
</dbReference>
<dbReference type="InterPro" id="IPR036010">
    <property type="entry name" value="2Fe-2S_ferredoxin-like_sf"/>
</dbReference>
<dbReference type="PANTHER" id="PTHR47354">
    <property type="entry name" value="NADH OXIDOREDUCTASE HCR"/>
    <property type="match status" value="1"/>
</dbReference>
<evidence type="ECO:0000256" key="2">
    <source>
        <dbReference type="ARBA" id="ARBA00022630"/>
    </source>
</evidence>
<dbReference type="GO" id="GO:0046872">
    <property type="term" value="F:metal ion binding"/>
    <property type="evidence" value="ECO:0007669"/>
    <property type="project" value="UniProtKB-KW"/>
</dbReference>
<dbReference type="RefSeq" id="WP_058290792.1">
    <property type="nucleotide sequence ID" value="NZ_CYSD01000039.1"/>
</dbReference>
<dbReference type="InterPro" id="IPR008333">
    <property type="entry name" value="Cbr1-like_FAD-bd_dom"/>
</dbReference>
<evidence type="ECO:0000313" key="14">
    <source>
        <dbReference type="Proteomes" id="UP000052022"/>
    </source>
</evidence>
<sequence length="360" mass="38380">MALDQSPALPLPKPGLPRFGAAPRQLTLVDRTQDTSDIVTFTFRNEGGALHYLPGQAIALDLPMPTGTATRTFTLSSAPLGTAELSVTVKAAPDANATRWMHDHLEVGQQITGRGPFGQFSLAHRFGRPLLLVGGGSGFTPMMSMLRWLFARGEAVDVTVVQVARRVEDLLYTQELAHIAANMPSLKLFEVVADPAPGESWHGYRGRPDRAMLRSMVPDASRREAYCCGPQGFMDQIRRCLVAEGLSPAHFHTESFGLTAPKAQPVGKAVEQGTGHKVTMRGRTFEVAADQPLSAALAGENIRVPTGCGAGQCGTCKLRLVDGAVDMRQDGGLSDHEVAQGLILACCSTAKGPITLEDAS</sequence>
<organism evidence="13 14">
    <name type="scientific">Tritonibacter multivorans</name>
    <dbReference type="NCBI Taxonomy" id="928856"/>
    <lineage>
        <taxon>Bacteria</taxon>
        <taxon>Pseudomonadati</taxon>
        <taxon>Pseudomonadota</taxon>
        <taxon>Alphaproteobacteria</taxon>
        <taxon>Rhodobacterales</taxon>
        <taxon>Paracoccaceae</taxon>
        <taxon>Tritonibacter</taxon>
    </lineage>
</organism>
<comment type="cofactor">
    <cofactor evidence="9">
        <name>[2Fe-2S] cluster</name>
        <dbReference type="ChEBI" id="CHEBI:190135"/>
    </cofactor>
</comment>
<dbReference type="Pfam" id="PF00111">
    <property type="entry name" value="Fer2"/>
    <property type="match status" value="1"/>
</dbReference>
<evidence type="ECO:0000256" key="1">
    <source>
        <dbReference type="ARBA" id="ARBA00001974"/>
    </source>
</evidence>
<dbReference type="Gene3D" id="3.10.20.30">
    <property type="match status" value="1"/>
</dbReference>
<dbReference type="EMBL" id="CYSD01000039">
    <property type="protein sequence ID" value="CUH80175.1"/>
    <property type="molecule type" value="Genomic_DNA"/>
</dbReference>
<dbReference type="PROSITE" id="PS51085">
    <property type="entry name" value="2FE2S_FER_2"/>
    <property type="match status" value="1"/>
</dbReference>
<comment type="similarity">
    <text evidence="10">In the N-terminal section; belongs to the FAD-binding oxidoreductase type 6 family.</text>
</comment>
<dbReference type="GO" id="GO:0016491">
    <property type="term" value="F:oxidoreductase activity"/>
    <property type="evidence" value="ECO:0007669"/>
    <property type="project" value="UniProtKB-KW"/>
</dbReference>
<dbReference type="CDD" id="cd06215">
    <property type="entry name" value="FNR_iron_sulfur_binding_1"/>
    <property type="match status" value="1"/>
</dbReference>
<keyword evidence="2" id="KW-0285">Flavoprotein</keyword>
<feature type="domain" description="2Fe-2S ferredoxin-type" evidence="11">
    <location>
        <begin position="276"/>
        <end position="360"/>
    </location>
</feature>
<dbReference type="CDD" id="cd00207">
    <property type="entry name" value="fer2"/>
    <property type="match status" value="1"/>
</dbReference>
<evidence type="ECO:0000256" key="3">
    <source>
        <dbReference type="ARBA" id="ARBA00022714"/>
    </source>
</evidence>
<dbReference type="SUPFAM" id="SSF63380">
    <property type="entry name" value="Riboflavin synthase domain-like"/>
    <property type="match status" value="1"/>
</dbReference>
<keyword evidence="4" id="KW-0479">Metal-binding</keyword>
<dbReference type="InterPro" id="IPR017927">
    <property type="entry name" value="FAD-bd_FR_type"/>
</dbReference>
<evidence type="ECO:0000256" key="10">
    <source>
        <dbReference type="ARBA" id="ARBA00061434"/>
    </source>
</evidence>
<evidence type="ECO:0000256" key="8">
    <source>
        <dbReference type="ARBA" id="ARBA00023014"/>
    </source>
</evidence>
<dbReference type="InterPro" id="IPR001041">
    <property type="entry name" value="2Fe-2S_ferredoxin-type"/>
</dbReference>
<dbReference type="EC" id="1.-.-.-" evidence="13"/>
<evidence type="ECO:0000259" key="11">
    <source>
        <dbReference type="PROSITE" id="PS51085"/>
    </source>
</evidence>
<reference evidence="13 14" key="1">
    <citation type="submission" date="2015-09" db="EMBL/GenBank/DDBJ databases">
        <authorList>
            <consortium name="Swine Surveillance"/>
        </authorList>
    </citation>
    <scope>NUCLEOTIDE SEQUENCE [LARGE SCALE GENOMIC DNA]</scope>
    <source>
        <strain evidence="13 14">CECT 7557</strain>
    </source>
</reference>
<dbReference type="Pfam" id="PF00970">
    <property type="entry name" value="FAD_binding_6"/>
    <property type="match status" value="1"/>
</dbReference>
<dbReference type="STRING" id="928856.SAMN04488049_10439"/>
<dbReference type="OrthoDB" id="9796486at2"/>
<name>A0A0P1GFM5_9RHOB</name>
<keyword evidence="8" id="KW-0411">Iron-sulfur</keyword>
<keyword evidence="14" id="KW-1185">Reference proteome</keyword>
<evidence type="ECO:0000259" key="12">
    <source>
        <dbReference type="PROSITE" id="PS51384"/>
    </source>
</evidence>
<dbReference type="InterPro" id="IPR012675">
    <property type="entry name" value="Beta-grasp_dom_sf"/>
</dbReference>
<dbReference type="SUPFAM" id="SSF54292">
    <property type="entry name" value="2Fe-2S ferredoxin-like"/>
    <property type="match status" value="1"/>
</dbReference>
<dbReference type="InterPro" id="IPR017938">
    <property type="entry name" value="Riboflavin_synthase-like_b-brl"/>
</dbReference>
<dbReference type="InterPro" id="IPR006058">
    <property type="entry name" value="2Fe2S_fd_BS"/>
</dbReference>
<dbReference type="InterPro" id="IPR001433">
    <property type="entry name" value="OxRdtase_FAD/NAD-bd"/>
</dbReference>
<accession>A0A0P1GFM5</accession>
<dbReference type="PANTHER" id="PTHR47354:SF6">
    <property type="entry name" value="NADH OXIDOREDUCTASE HCR"/>
    <property type="match status" value="1"/>
</dbReference>
<protein>
    <submittedName>
        <fullName evidence="13">NADH oxidoreductase hcr</fullName>
        <ecNumber evidence="13">1.-.-.-</ecNumber>
    </submittedName>
</protein>
<proteinExistence type="inferred from homology"/>
<evidence type="ECO:0000313" key="13">
    <source>
        <dbReference type="EMBL" id="CUH80175.1"/>
    </source>
</evidence>
<dbReference type="PROSITE" id="PS51384">
    <property type="entry name" value="FAD_FR"/>
    <property type="match status" value="1"/>
</dbReference>
<keyword evidence="7" id="KW-0408">Iron</keyword>
<keyword evidence="6 13" id="KW-0560">Oxidoreductase</keyword>
<dbReference type="PRINTS" id="PR00410">
    <property type="entry name" value="PHEHYDRXLASE"/>
</dbReference>
<dbReference type="PRINTS" id="PR00371">
    <property type="entry name" value="FPNCR"/>
</dbReference>
<evidence type="ECO:0000256" key="7">
    <source>
        <dbReference type="ARBA" id="ARBA00023004"/>
    </source>
</evidence>
<dbReference type="Gene3D" id="2.40.30.10">
    <property type="entry name" value="Translation factors"/>
    <property type="match status" value="1"/>
</dbReference>
<keyword evidence="5" id="KW-0274">FAD</keyword>
<evidence type="ECO:0000256" key="9">
    <source>
        <dbReference type="ARBA" id="ARBA00034078"/>
    </source>
</evidence>
<dbReference type="GO" id="GO:0051537">
    <property type="term" value="F:2 iron, 2 sulfur cluster binding"/>
    <property type="evidence" value="ECO:0007669"/>
    <property type="project" value="UniProtKB-KW"/>
</dbReference>